<evidence type="ECO:0000256" key="1">
    <source>
        <dbReference type="SAM" id="Phobius"/>
    </source>
</evidence>
<dbReference type="EMBL" id="JACYFG010000040">
    <property type="protein sequence ID" value="MBD5781177.1"/>
    <property type="molecule type" value="Genomic_DNA"/>
</dbReference>
<sequence>MKDLGKGGSAKWRLEELVGFECALAKDEGLDWQTLKRQDAETRIEASVLAGGKRREIALAWLRARLADAPEIKLASDSVLHSLRVAGQLLGAGGLLLGLAAATGALAYTGEAPVNVSAFFSVFVLLQALLAAGLIMVFVLPRTWRERLAFGPLFRATRWVLEAIFSRLQSLSARFLSGQQRQDAAEWAGAARRSLALHGNAAKWLAFSKIQAAALFFNFGVLAALLVSVVFSDRAFGWQTTLNAEADSVSQLVRWVAAPWSAFYGEGKGYPDLQQIEGSRIVLKEGIRGLESEDLAAWWRFLALGVLTYGVLPRILFYLLGKWQLRAALARYDFSNASAERLLQRLRPDSPRFDAEKVAQGAEGLEPRVEITGEDASRIRRVCCLCSSELGEAFDLEALRLRLAERWQLWEGKMEVKTYQNGKIAEAAAELGSEVQLALVFESWMPPIREIERQVKALRAQLDKRSLLKIVLLGIPASAEEEISLHPDKQYAEAWRSFVLRLGDPYLILDNPAV</sequence>
<reference evidence="2" key="1">
    <citation type="submission" date="2020-09" db="EMBL/GenBank/DDBJ databases">
        <title>Pelagicoccus enzymogenes sp. nov. with an EPS production, isolated from marine sediment.</title>
        <authorList>
            <person name="Feng X."/>
        </authorList>
    </citation>
    <scope>NUCLEOTIDE SEQUENCE</scope>
    <source>
        <strain evidence="2">NFK12</strain>
    </source>
</reference>
<dbReference type="RefSeq" id="WP_224772694.1">
    <property type="nucleotide sequence ID" value="NZ_JACYFG010000040.1"/>
</dbReference>
<name>A0A927FA42_9BACT</name>
<dbReference type="InterPro" id="IPR021296">
    <property type="entry name" value="DUF2868"/>
</dbReference>
<keyword evidence="1" id="KW-0472">Membrane</keyword>
<dbReference type="AlphaFoldDB" id="A0A927FA42"/>
<feature type="transmembrane region" description="Helical" evidence="1">
    <location>
        <begin position="89"/>
        <end position="110"/>
    </location>
</feature>
<evidence type="ECO:0000313" key="2">
    <source>
        <dbReference type="EMBL" id="MBD5781177.1"/>
    </source>
</evidence>
<feature type="transmembrane region" description="Helical" evidence="1">
    <location>
        <begin position="116"/>
        <end position="140"/>
    </location>
</feature>
<keyword evidence="1" id="KW-1133">Transmembrane helix</keyword>
<organism evidence="2 3">
    <name type="scientific">Pelagicoccus enzymogenes</name>
    <dbReference type="NCBI Taxonomy" id="2773457"/>
    <lineage>
        <taxon>Bacteria</taxon>
        <taxon>Pseudomonadati</taxon>
        <taxon>Verrucomicrobiota</taxon>
        <taxon>Opitutia</taxon>
        <taxon>Puniceicoccales</taxon>
        <taxon>Pelagicoccaceae</taxon>
        <taxon>Pelagicoccus</taxon>
    </lineage>
</organism>
<evidence type="ECO:0000313" key="3">
    <source>
        <dbReference type="Proteomes" id="UP000622317"/>
    </source>
</evidence>
<feature type="transmembrane region" description="Helical" evidence="1">
    <location>
        <begin position="298"/>
        <end position="321"/>
    </location>
</feature>
<keyword evidence="1" id="KW-0812">Transmembrane</keyword>
<comment type="caution">
    <text evidence="2">The sequence shown here is derived from an EMBL/GenBank/DDBJ whole genome shotgun (WGS) entry which is preliminary data.</text>
</comment>
<feature type="transmembrane region" description="Helical" evidence="1">
    <location>
        <begin position="212"/>
        <end position="231"/>
    </location>
</feature>
<dbReference type="Pfam" id="PF11067">
    <property type="entry name" value="DUF2868"/>
    <property type="match status" value="1"/>
</dbReference>
<gene>
    <name evidence="2" type="ORF">IEN85_16880</name>
</gene>
<keyword evidence="3" id="KW-1185">Reference proteome</keyword>
<proteinExistence type="predicted"/>
<dbReference type="Proteomes" id="UP000622317">
    <property type="component" value="Unassembled WGS sequence"/>
</dbReference>
<accession>A0A927FA42</accession>
<protein>
    <submittedName>
        <fullName evidence="2">DUF2868 domain-containing protein</fullName>
    </submittedName>
</protein>